<dbReference type="PANTHER" id="PTHR43157:SF31">
    <property type="entry name" value="PHOSPHATIDYLINOSITOL-GLYCAN BIOSYNTHESIS CLASS F PROTEIN"/>
    <property type="match status" value="1"/>
</dbReference>
<evidence type="ECO:0000256" key="1">
    <source>
        <dbReference type="ARBA" id="ARBA00023002"/>
    </source>
</evidence>
<dbReference type="AlphaFoldDB" id="M2Q866"/>
<dbReference type="Proteomes" id="UP000016930">
    <property type="component" value="Unassembled WGS sequence"/>
</dbReference>
<dbReference type="EMBL" id="KB445808">
    <property type="protein sequence ID" value="EMD33013.1"/>
    <property type="molecule type" value="Genomic_DNA"/>
</dbReference>
<gene>
    <name evidence="4" type="ORF">CERSUDRAFT_118434</name>
</gene>
<dbReference type="HOGENOM" id="CLU_044761_0_0_1"/>
<name>M2Q866_CERS8</name>
<keyword evidence="3" id="KW-0812">Transmembrane</keyword>
<reference evidence="4 5" key="1">
    <citation type="journal article" date="2012" name="Proc. Natl. Acad. Sci. U.S.A.">
        <title>Comparative genomics of Ceriporiopsis subvermispora and Phanerochaete chrysosporium provide insight into selective ligninolysis.</title>
        <authorList>
            <person name="Fernandez-Fueyo E."/>
            <person name="Ruiz-Duenas F.J."/>
            <person name="Ferreira P."/>
            <person name="Floudas D."/>
            <person name="Hibbett D.S."/>
            <person name="Canessa P."/>
            <person name="Larrondo L.F."/>
            <person name="James T.Y."/>
            <person name="Seelenfreund D."/>
            <person name="Lobos S."/>
            <person name="Polanco R."/>
            <person name="Tello M."/>
            <person name="Honda Y."/>
            <person name="Watanabe T."/>
            <person name="Watanabe T."/>
            <person name="Ryu J.S."/>
            <person name="Kubicek C.P."/>
            <person name="Schmoll M."/>
            <person name="Gaskell J."/>
            <person name="Hammel K.E."/>
            <person name="St John F.J."/>
            <person name="Vanden Wymelenberg A."/>
            <person name="Sabat G."/>
            <person name="Splinter BonDurant S."/>
            <person name="Syed K."/>
            <person name="Yadav J.S."/>
            <person name="Doddapaneni H."/>
            <person name="Subramanian V."/>
            <person name="Lavin J.L."/>
            <person name="Oguiza J.A."/>
            <person name="Perez G."/>
            <person name="Pisabarro A.G."/>
            <person name="Ramirez L."/>
            <person name="Santoyo F."/>
            <person name="Master E."/>
            <person name="Coutinho P.M."/>
            <person name="Henrissat B."/>
            <person name="Lombard V."/>
            <person name="Magnuson J.K."/>
            <person name="Kuees U."/>
            <person name="Hori C."/>
            <person name="Igarashi K."/>
            <person name="Samejima M."/>
            <person name="Held B.W."/>
            <person name="Barry K.W."/>
            <person name="LaButti K.M."/>
            <person name="Lapidus A."/>
            <person name="Lindquist E.A."/>
            <person name="Lucas S.M."/>
            <person name="Riley R."/>
            <person name="Salamov A.A."/>
            <person name="Hoffmeister D."/>
            <person name="Schwenk D."/>
            <person name="Hadar Y."/>
            <person name="Yarden O."/>
            <person name="de Vries R.P."/>
            <person name="Wiebenga A."/>
            <person name="Stenlid J."/>
            <person name="Eastwood D."/>
            <person name="Grigoriev I.V."/>
            <person name="Berka R.M."/>
            <person name="Blanchette R.A."/>
            <person name="Kersten P."/>
            <person name="Martinez A.T."/>
            <person name="Vicuna R."/>
            <person name="Cullen D."/>
        </authorList>
    </citation>
    <scope>NUCLEOTIDE SEQUENCE [LARGE SCALE GENOMIC DNA]</scope>
    <source>
        <strain evidence="4 5">B</strain>
    </source>
</reference>
<evidence type="ECO:0000256" key="2">
    <source>
        <dbReference type="SAM" id="MobiDB-lite"/>
    </source>
</evidence>
<evidence type="ECO:0000256" key="3">
    <source>
        <dbReference type="SAM" id="Phobius"/>
    </source>
</evidence>
<dbReference type="InterPro" id="IPR036291">
    <property type="entry name" value="NAD(P)-bd_dom_sf"/>
</dbReference>
<dbReference type="SUPFAM" id="SSF51735">
    <property type="entry name" value="NAD(P)-binding Rossmann-fold domains"/>
    <property type="match status" value="1"/>
</dbReference>
<feature type="transmembrane region" description="Helical" evidence="3">
    <location>
        <begin position="311"/>
        <end position="329"/>
    </location>
</feature>
<dbReference type="GO" id="GO:0016491">
    <property type="term" value="F:oxidoreductase activity"/>
    <property type="evidence" value="ECO:0007669"/>
    <property type="project" value="UniProtKB-KW"/>
</dbReference>
<feature type="transmembrane region" description="Helical" evidence="3">
    <location>
        <begin position="48"/>
        <end position="70"/>
    </location>
</feature>
<dbReference type="STRING" id="914234.M2Q866"/>
<evidence type="ECO:0000313" key="4">
    <source>
        <dbReference type="EMBL" id="EMD33013.1"/>
    </source>
</evidence>
<protein>
    <recommendedName>
        <fullName evidence="6">Ketoreductase (KR) domain-containing protein</fullName>
    </recommendedName>
</protein>
<feature type="compositionally biased region" description="Basic and acidic residues" evidence="2">
    <location>
        <begin position="420"/>
        <end position="434"/>
    </location>
</feature>
<sequence>MVLQVAYVAISTILPSKYWLRAGVTAGALLIVHAFARGPNTSRERNLHARTVIITGGFTPLGLSLITALARRGAHIIALSPYPLDHPYPSVLIPLLRSTTNNENIYAEYADLSNAASVRDFCTRFLTGSEQRLDAIIFGHEYHGIGSLFGLGHTKESKVATEETRETASLATFLIATLLLPALLVAPTERDIRIVNVVNPFYAAAIPTFASDLVSPPDLSSASVFYLEGRRALRSIVLTRHLQRVLDSLPNRAPTKEDKAGSSTDSQKECVEPRQTAHAPSNIVATSVSPGISRKDTIAPLFAAERDMGHWSLFGFVLYYLLFPIVWLFSKTSDAAMQTALHVLFLPTPFKSAFAKISASINPGSADNTSEQQSTVDPAVFAAEEVLKPGALYRECAVVTTRIPVPSSLAPAANEAAQDNADKKGKGKKKEGEKATAGSETSPPDDGELGGEALGRAVWEWYEMKLKVWEARFKDEKAKSDDKTPTQTKKE</sequence>
<evidence type="ECO:0000313" key="5">
    <source>
        <dbReference type="Proteomes" id="UP000016930"/>
    </source>
</evidence>
<dbReference type="OrthoDB" id="191979at2759"/>
<feature type="region of interest" description="Disordered" evidence="2">
    <location>
        <begin position="410"/>
        <end position="452"/>
    </location>
</feature>
<organism evidence="4 5">
    <name type="scientific">Ceriporiopsis subvermispora (strain B)</name>
    <name type="common">White-rot fungus</name>
    <name type="synonym">Gelatoporia subvermispora</name>
    <dbReference type="NCBI Taxonomy" id="914234"/>
    <lineage>
        <taxon>Eukaryota</taxon>
        <taxon>Fungi</taxon>
        <taxon>Dikarya</taxon>
        <taxon>Basidiomycota</taxon>
        <taxon>Agaricomycotina</taxon>
        <taxon>Agaricomycetes</taxon>
        <taxon>Polyporales</taxon>
        <taxon>Gelatoporiaceae</taxon>
        <taxon>Gelatoporia</taxon>
    </lineage>
</organism>
<dbReference type="Gene3D" id="3.40.50.720">
    <property type="entry name" value="NAD(P)-binding Rossmann-like Domain"/>
    <property type="match status" value="1"/>
</dbReference>
<keyword evidence="1" id="KW-0560">Oxidoreductase</keyword>
<accession>M2Q866</accession>
<keyword evidence="3" id="KW-1133">Transmembrane helix</keyword>
<keyword evidence="3" id="KW-0472">Membrane</keyword>
<proteinExistence type="predicted"/>
<feature type="compositionally biased region" description="Low complexity" evidence="2">
    <location>
        <begin position="410"/>
        <end position="419"/>
    </location>
</feature>
<feature type="compositionally biased region" description="Basic and acidic residues" evidence="2">
    <location>
        <begin position="254"/>
        <end position="272"/>
    </location>
</feature>
<dbReference type="PANTHER" id="PTHR43157">
    <property type="entry name" value="PHOSPHATIDYLINOSITOL-GLYCAN BIOSYNTHESIS CLASS F PROTEIN-RELATED"/>
    <property type="match status" value="1"/>
</dbReference>
<feature type="transmembrane region" description="Helical" evidence="3">
    <location>
        <begin position="18"/>
        <end position="36"/>
    </location>
</feature>
<feature type="region of interest" description="Disordered" evidence="2">
    <location>
        <begin position="249"/>
        <end position="279"/>
    </location>
</feature>
<keyword evidence="5" id="KW-1185">Reference proteome</keyword>
<evidence type="ECO:0008006" key="6">
    <source>
        <dbReference type="Google" id="ProtNLM"/>
    </source>
</evidence>